<dbReference type="Pfam" id="PF17762">
    <property type="entry name" value="HTH_ParB"/>
    <property type="match status" value="1"/>
</dbReference>
<keyword evidence="1" id="KW-0159">Chromosome partition</keyword>
<dbReference type="PANTHER" id="PTHR33375:SF1">
    <property type="entry name" value="CHROMOSOME-PARTITIONING PROTEIN PARB-RELATED"/>
    <property type="match status" value="1"/>
</dbReference>
<dbReference type="AlphaFoldDB" id="A0A0F9HQD3"/>
<evidence type="ECO:0000256" key="1">
    <source>
        <dbReference type="ARBA" id="ARBA00022829"/>
    </source>
</evidence>
<dbReference type="PANTHER" id="PTHR33375">
    <property type="entry name" value="CHROMOSOME-PARTITIONING PROTEIN PARB-RELATED"/>
    <property type="match status" value="1"/>
</dbReference>
<dbReference type="EMBL" id="LAZR01014433">
    <property type="protein sequence ID" value="KKM17506.1"/>
    <property type="molecule type" value="Genomic_DNA"/>
</dbReference>
<evidence type="ECO:0000259" key="2">
    <source>
        <dbReference type="SMART" id="SM00470"/>
    </source>
</evidence>
<reference evidence="3" key="1">
    <citation type="journal article" date="2015" name="Nature">
        <title>Complex archaea that bridge the gap between prokaryotes and eukaryotes.</title>
        <authorList>
            <person name="Spang A."/>
            <person name="Saw J.H."/>
            <person name="Jorgensen S.L."/>
            <person name="Zaremba-Niedzwiedzka K."/>
            <person name="Martijn J."/>
            <person name="Lind A.E."/>
            <person name="van Eijk R."/>
            <person name="Schleper C."/>
            <person name="Guy L."/>
            <person name="Ettema T.J."/>
        </authorList>
    </citation>
    <scope>NUCLEOTIDE SEQUENCE</scope>
</reference>
<evidence type="ECO:0000313" key="3">
    <source>
        <dbReference type="EMBL" id="KKM17506.1"/>
    </source>
</evidence>
<name>A0A0F9HQD3_9ZZZZ</name>
<gene>
    <name evidence="3" type="ORF">LCGC14_1675020</name>
</gene>
<dbReference type="InterPro" id="IPR041468">
    <property type="entry name" value="HTH_ParB/Spo0J"/>
</dbReference>
<sequence length="287" mass="31513">MAKTVSPQGSRALEPGPNQTGMIDIRAIVIMDQAMRHDPEDDSIIELAQDIAQKGLLQPIGVRSGKDGNYQLLWGGRRLAAHKRLNKGKILATIWQDMTIPVKAIALVENLQRVNLSLVEEVEAVNYLHHHENKSPDQISTILSKGRSWVMRRLAIPQLPDELRVATLEGEVSVGVSEEIARVPHSGFRRFLLSQAISLRWTIVQTQGACRAYIEAIERGDPTPTEQELKDSNFTPSPLFLACAQCGGLKAEETLALIRVCLGGCNPTKSEGVDSAQVQKEDETNGA</sequence>
<comment type="caution">
    <text evidence="3">The sequence shown here is derived from an EMBL/GenBank/DDBJ whole genome shotgun (WGS) entry which is preliminary data.</text>
</comment>
<dbReference type="InterPro" id="IPR036086">
    <property type="entry name" value="ParB/Sulfiredoxin_sf"/>
</dbReference>
<accession>A0A0F9HQD3</accession>
<dbReference type="GO" id="GO:0005694">
    <property type="term" value="C:chromosome"/>
    <property type="evidence" value="ECO:0007669"/>
    <property type="project" value="TreeGrafter"/>
</dbReference>
<dbReference type="Gene3D" id="1.10.10.2830">
    <property type="match status" value="1"/>
</dbReference>
<feature type="domain" description="ParB-like N-terminal" evidence="2">
    <location>
        <begin position="21"/>
        <end position="111"/>
    </location>
</feature>
<dbReference type="SUPFAM" id="SSF109709">
    <property type="entry name" value="KorB DNA-binding domain-like"/>
    <property type="match status" value="1"/>
</dbReference>
<dbReference type="InterPro" id="IPR003115">
    <property type="entry name" value="ParB_N"/>
</dbReference>
<proteinExistence type="predicted"/>
<dbReference type="GO" id="GO:0003677">
    <property type="term" value="F:DNA binding"/>
    <property type="evidence" value="ECO:0007669"/>
    <property type="project" value="InterPro"/>
</dbReference>
<dbReference type="InterPro" id="IPR004437">
    <property type="entry name" value="ParB/RepB/Spo0J"/>
</dbReference>
<dbReference type="SUPFAM" id="SSF110849">
    <property type="entry name" value="ParB/Sulfiredoxin"/>
    <property type="match status" value="1"/>
</dbReference>
<dbReference type="Pfam" id="PF02195">
    <property type="entry name" value="ParB_N"/>
    <property type="match status" value="1"/>
</dbReference>
<organism evidence="3">
    <name type="scientific">marine sediment metagenome</name>
    <dbReference type="NCBI Taxonomy" id="412755"/>
    <lineage>
        <taxon>unclassified sequences</taxon>
        <taxon>metagenomes</taxon>
        <taxon>ecological metagenomes</taxon>
    </lineage>
</organism>
<dbReference type="SMART" id="SM00470">
    <property type="entry name" value="ParB"/>
    <property type="match status" value="1"/>
</dbReference>
<protein>
    <recommendedName>
        <fullName evidence="2">ParB-like N-terminal domain-containing protein</fullName>
    </recommendedName>
</protein>
<dbReference type="Gene3D" id="3.90.1530.30">
    <property type="match status" value="1"/>
</dbReference>
<dbReference type="NCBIfam" id="TIGR00180">
    <property type="entry name" value="parB_part"/>
    <property type="match status" value="1"/>
</dbReference>
<dbReference type="GO" id="GO:0007059">
    <property type="term" value="P:chromosome segregation"/>
    <property type="evidence" value="ECO:0007669"/>
    <property type="project" value="UniProtKB-KW"/>
</dbReference>
<dbReference type="InterPro" id="IPR050336">
    <property type="entry name" value="Chromosome_partition/occlusion"/>
</dbReference>